<dbReference type="Proteomes" id="UP001165368">
    <property type="component" value="Unassembled WGS sequence"/>
</dbReference>
<dbReference type="RefSeq" id="WP_237817473.1">
    <property type="nucleotide sequence ID" value="NZ_JAKLTQ010000001.1"/>
</dbReference>
<keyword evidence="3" id="KW-1185">Reference proteome</keyword>
<sequence>MTDAKPDPGRRAILGGLLAAAALAGCTAKGQQPAATVIPAAIRPRTSGALPVRSGERSAFSYVAENRLRGIGRRSVPTRWTSDDRLSGFLGQHASTARQRKIQLYVSSTMGSVRIMAFRLGDYAGAGQRLVWSSGPVAVRPQTPFDVDPVTRMVSCDWDVATEIDTAAWPEGFYYLVLAAAGSAEHLIPLVVESGSLRGKAVVVLNDLTMQAYNHWGGHSLYAGAHARFLDRSYKVTFDRPYQNFRELDKYNSPLIRAAEAIGDNRISLGYTTEARLTRQPGLLAGAHALLFSGHTEYWPAALRRTVEGARDRGTNVVFFGANSVYWRVRTEPSRLGPERVLVCYKDWNRDLDPVRYRHPELDTTIWREGSRPEPESTLTGAMYDDVRVSGAFTVSDPGFFAFHGTGVSRGDRFPGLVGGEVDRVLKQFRDPSDLHVFAHSPAAGRVYAHGWADSTAYLAASGAGVIDMASLNWLKAQRNRKVPLRSRRFAIRVTQNIIRAVSAGPLGTQYRF</sequence>
<gene>
    <name evidence="2" type="ORF">LVY72_00390</name>
</gene>
<dbReference type="EMBL" id="JAKLTQ010000001">
    <property type="protein sequence ID" value="MCG2620367.1"/>
    <property type="molecule type" value="Genomic_DNA"/>
</dbReference>
<dbReference type="PROSITE" id="PS51318">
    <property type="entry name" value="TAT"/>
    <property type="match status" value="1"/>
</dbReference>
<evidence type="ECO:0000259" key="1">
    <source>
        <dbReference type="Pfam" id="PF20254"/>
    </source>
</evidence>
<name>A0ABS9L104_9MICC</name>
<dbReference type="PROSITE" id="PS51257">
    <property type="entry name" value="PROKAR_LIPOPROTEIN"/>
    <property type="match status" value="1"/>
</dbReference>
<evidence type="ECO:0000313" key="2">
    <source>
        <dbReference type="EMBL" id="MCG2620367.1"/>
    </source>
</evidence>
<organism evidence="2 3">
    <name type="scientific">Arthrobacter hankyongi</name>
    <dbReference type="NCBI Taxonomy" id="2904801"/>
    <lineage>
        <taxon>Bacteria</taxon>
        <taxon>Bacillati</taxon>
        <taxon>Actinomycetota</taxon>
        <taxon>Actinomycetes</taxon>
        <taxon>Micrococcales</taxon>
        <taxon>Micrococcaceae</taxon>
        <taxon>Arthrobacter</taxon>
    </lineage>
</organism>
<dbReference type="InterPro" id="IPR006311">
    <property type="entry name" value="TAT_signal"/>
</dbReference>
<proteinExistence type="predicted"/>
<dbReference type="Pfam" id="PF20254">
    <property type="entry name" value="DMFA2_C"/>
    <property type="match status" value="1"/>
</dbReference>
<protein>
    <recommendedName>
        <fullName evidence="1">N,N-dimethylformamidase beta subunit-like C-terminal domain-containing protein</fullName>
    </recommendedName>
</protein>
<dbReference type="InterPro" id="IPR046540">
    <property type="entry name" value="DMFA2_C"/>
</dbReference>
<reference evidence="2" key="1">
    <citation type="submission" date="2022-01" db="EMBL/GenBank/DDBJ databases">
        <authorList>
            <person name="Jo J.-H."/>
            <person name="Im W.-T."/>
        </authorList>
    </citation>
    <scope>NUCLEOTIDE SEQUENCE</scope>
    <source>
        <strain evidence="2">I2-34</strain>
    </source>
</reference>
<accession>A0ABS9L104</accession>
<feature type="domain" description="N,N-dimethylformamidase beta subunit-like C-terminal" evidence="1">
    <location>
        <begin position="115"/>
        <end position="476"/>
    </location>
</feature>
<evidence type="ECO:0000313" key="3">
    <source>
        <dbReference type="Proteomes" id="UP001165368"/>
    </source>
</evidence>
<comment type="caution">
    <text evidence="2">The sequence shown here is derived from an EMBL/GenBank/DDBJ whole genome shotgun (WGS) entry which is preliminary data.</text>
</comment>